<dbReference type="GO" id="GO:0006893">
    <property type="term" value="P:Golgi to plasma membrane transport"/>
    <property type="evidence" value="ECO:0007669"/>
    <property type="project" value="TreeGrafter"/>
</dbReference>
<dbReference type="GO" id="GO:0006887">
    <property type="term" value="P:exocytosis"/>
    <property type="evidence" value="ECO:0007669"/>
    <property type="project" value="TreeGrafter"/>
</dbReference>
<dbReference type="Proteomes" id="UP000887574">
    <property type="component" value="Unplaced"/>
</dbReference>
<protein>
    <submittedName>
        <fullName evidence="3">Exocyst complex component 5</fullName>
    </submittedName>
</protein>
<accession>A0A915DX64</accession>
<evidence type="ECO:0000313" key="3">
    <source>
        <dbReference type="WBParaSite" id="jg24413"/>
    </source>
</evidence>
<dbReference type="WBParaSite" id="jg24413">
    <property type="protein sequence ID" value="jg24413"/>
    <property type="gene ID" value="jg24413"/>
</dbReference>
<dbReference type="InterPro" id="IPR009976">
    <property type="entry name" value="Sec10-like"/>
</dbReference>
<feature type="domain" description="Exocyst complex component Sec10-like alpha-helical bundle" evidence="1">
    <location>
        <begin position="22"/>
        <end position="155"/>
    </location>
</feature>
<evidence type="ECO:0000313" key="2">
    <source>
        <dbReference type="Proteomes" id="UP000887574"/>
    </source>
</evidence>
<dbReference type="Pfam" id="PF07393">
    <property type="entry name" value="Sec10_HB"/>
    <property type="match status" value="1"/>
</dbReference>
<keyword evidence="2" id="KW-1185">Reference proteome</keyword>
<sequence length="160" mass="17889">MLYCQKCPCFGDSKAVLEIVAIDCSMACSIVVKFLNQMVSRIKECVDGGNLSTVLNELGDRLYNTILTHTRSFSYNTTGAMLLLCDINEYKKCVNGWGVKETFKKFDALHALANLLVVVPDNLPEACSSQLLASVDKQLVNSFVQLRHDYKSAKLYQTNY</sequence>
<dbReference type="InterPro" id="IPR048627">
    <property type="entry name" value="Sec10_HB"/>
</dbReference>
<dbReference type="PANTHER" id="PTHR12100">
    <property type="entry name" value="SEC10"/>
    <property type="match status" value="1"/>
</dbReference>
<proteinExistence type="predicted"/>
<evidence type="ECO:0000259" key="1">
    <source>
        <dbReference type="Pfam" id="PF07393"/>
    </source>
</evidence>
<reference evidence="3" key="1">
    <citation type="submission" date="2022-11" db="UniProtKB">
        <authorList>
            <consortium name="WormBaseParasite"/>
        </authorList>
    </citation>
    <scope>IDENTIFICATION</scope>
</reference>
<name>A0A915DX64_9BILA</name>
<dbReference type="AlphaFoldDB" id="A0A915DX64"/>
<organism evidence="2 3">
    <name type="scientific">Ditylenchus dipsaci</name>
    <dbReference type="NCBI Taxonomy" id="166011"/>
    <lineage>
        <taxon>Eukaryota</taxon>
        <taxon>Metazoa</taxon>
        <taxon>Ecdysozoa</taxon>
        <taxon>Nematoda</taxon>
        <taxon>Chromadorea</taxon>
        <taxon>Rhabditida</taxon>
        <taxon>Tylenchina</taxon>
        <taxon>Tylenchomorpha</taxon>
        <taxon>Sphaerularioidea</taxon>
        <taxon>Anguinidae</taxon>
        <taxon>Anguininae</taxon>
        <taxon>Ditylenchus</taxon>
    </lineage>
</organism>
<dbReference type="PANTHER" id="PTHR12100:SF0">
    <property type="entry name" value="EXOCYST COMPLEX COMPONENT 5"/>
    <property type="match status" value="1"/>
</dbReference>
<dbReference type="GO" id="GO:0000145">
    <property type="term" value="C:exocyst"/>
    <property type="evidence" value="ECO:0007669"/>
    <property type="project" value="TreeGrafter"/>
</dbReference>